<dbReference type="RefSeq" id="XP_056473446.1">
    <property type="nucleotide sequence ID" value="XM_056620080.1"/>
</dbReference>
<sequence>MWREPGEGDNPKKTLDKDSTAAARSTIRRQPTIRRSSRNRFRARGGGRFLSPAEASLSLDSHIIEDILGTYDQSRRLPHAARTPVLNVGVSEDGLDLDASRRDATSRDSTRADAHRRESSSRRSRTTRDQALTDFLGPIRSEQRPQSAGRPSNSSLTPFFAPAIYHTLNSTLPPADQQLANLNVVFGPPHQESTVDGLGDRQRSPSPDGDRHDAWETLLSTITPDTNLPSTDTSFSSNAAPSGDAARNEPSRNATTSLRSHTLPHFLGPGRSIQVPLDPYPDHLNPCDFDSDEEDTPVNYHGHLRRMPPMPPIRRSSGLHSTMSNHPPVPNFSFSLSDAIVHRMGRHEDIPPEWWAGAGLSRNMGRGLSGGTEANQNDRAE</sequence>
<organism evidence="2 3">
    <name type="scientific">Penicillium argentinense</name>
    <dbReference type="NCBI Taxonomy" id="1131581"/>
    <lineage>
        <taxon>Eukaryota</taxon>
        <taxon>Fungi</taxon>
        <taxon>Dikarya</taxon>
        <taxon>Ascomycota</taxon>
        <taxon>Pezizomycotina</taxon>
        <taxon>Eurotiomycetes</taxon>
        <taxon>Eurotiomycetidae</taxon>
        <taxon>Eurotiales</taxon>
        <taxon>Aspergillaceae</taxon>
        <taxon>Penicillium</taxon>
    </lineage>
</organism>
<proteinExistence type="predicted"/>
<keyword evidence="3" id="KW-1185">Reference proteome</keyword>
<feature type="compositionally biased region" description="Basic and acidic residues" evidence="1">
    <location>
        <begin position="1"/>
        <end position="19"/>
    </location>
</feature>
<reference evidence="2" key="2">
    <citation type="journal article" date="2023" name="IMA Fungus">
        <title>Comparative genomic study of the Penicillium genus elucidates a diverse pangenome and 15 lateral gene transfer events.</title>
        <authorList>
            <person name="Petersen C."/>
            <person name="Sorensen T."/>
            <person name="Nielsen M.R."/>
            <person name="Sondergaard T.E."/>
            <person name="Sorensen J.L."/>
            <person name="Fitzpatrick D.A."/>
            <person name="Frisvad J.C."/>
            <person name="Nielsen K.L."/>
        </authorList>
    </citation>
    <scope>NUCLEOTIDE SEQUENCE</scope>
    <source>
        <strain evidence="2">IBT 30761</strain>
    </source>
</reference>
<feature type="compositionally biased region" description="Polar residues" evidence="1">
    <location>
        <begin position="218"/>
        <end position="240"/>
    </location>
</feature>
<feature type="compositionally biased region" description="Basic and acidic residues" evidence="1">
    <location>
        <begin position="98"/>
        <end position="121"/>
    </location>
</feature>
<reference evidence="2" key="1">
    <citation type="submission" date="2022-11" db="EMBL/GenBank/DDBJ databases">
        <authorList>
            <person name="Petersen C."/>
        </authorList>
    </citation>
    <scope>NUCLEOTIDE SEQUENCE</scope>
    <source>
        <strain evidence="2">IBT 30761</strain>
    </source>
</reference>
<dbReference type="AlphaFoldDB" id="A0A9W9K7G1"/>
<gene>
    <name evidence="2" type="ORF">N7532_007587</name>
</gene>
<name>A0A9W9K7G1_9EURO</name>
<feature type="compositionally biased region" description="Polar residues" evidence="1">
    <location>
        <begin position="144"/>
        <end position="155"/>
    </location>
</feature>
<feature type="region of interest" description="Disordered" evidence="1">
    <location>
        <begin position="97"/>
        <end position="155"/>
    </location>
</feature>
<feature type="region of interest" description="Disordered" evidence="1">
    <location>
        <begin position="1"/>
        <end position="47"/>
    </location>
</feature>
<dbReference type="GeneID" id="81359059"/>
<dbReference type="EMBL" id="JAPQKI010000006">
    <property type="protein sequence ID" value="KAJ5095296.1"/>
    <property type="molecule type" value="Genomic_DNA"/>
</dbReference>
<accession>A0A9W9K7G1</accession>
<feature type="compositionally biased region" description="Basic and acidic residues" evidence="1">
    <location>
        <begin position="198"/>
        <end position="215"/>
    </location>
</feature>
<evidence type="ECO:0000256" key="1">
    <source>
        <dbReference type="SAM" id="MobiDB-lite"/>
    </source>
</evidence>
<feature type="compositionally biased region" description="Polar residues" evidence="1">
    <location>
        <begin position="251"/>
        <end position="260"/>
    </location>
</feature>
<evidence type="ECO:0000313" key="2">
    <source>
        <dbReference type="EMBL" id="KAJ5095296.1"/>
    </source>
</evidence>
<feature type="region of interest" description="Disordered" evidence="1">
    <location>
        <begin position="187"/>
        <end position="267"/>
    </location>
</feature>
<protein>
    <submittedName>
        <fullName evidence="2">Uncharacterized protein</fullName>
    </submittedName>
</protein>
<feature type="compositionally biased region" description="Basic residues" evidence="1">
    <location>
        <begin position="31"/>
        <end position="45"/>
    </location>
</feature>
<dbReference type="Proteomes" id="UP001149074">
    <property type="component" value="Unassembled WGS sequence"/>
</dbReference>
<evidence type="ECO:0000313" key="3">
    <source>
        <dbReference type="Proteomes" id="UP001149074"/>
    </source>
</evidence>
<dbReference type="OrthoDB" id="3946700at2759"/>
<comment type="caution">
    <text evidence="2">The sequence shown here is derived from an EMBL/GenBank/DDBJ whole genome shotgun (WGS) entry which is preliminary data.</text>
</comment>